<dbReference type="InterPro" id="IPR014818">
    <property type="entry name" value="Phage/plasmid_primase_P4_C"/>
</dbReference>
<organism evidence="4 5">
    <name type="scientific">Tetrabaena socialis</name>
    <dbReference type="NCBI Taxonomy" id="47790"/>
    <lineage>
        <taxon>Eukaryota</taxon>
        <taxon>Viridiplantae</taxon>
        <taxon>Chlorophyta</taxon>
        <taxon>core chlorophytes</taxon>
        <taxon>Chlorophyceae</taxon>
        <taxon>CS clade</taxon>
        <taxon>Chlamydomonadales</taxon>
        <taxon>Tetrabaenaceae</taxon>
        <taxon>Tetrabaena</taxon>
    </lineage>
</organism>
<keyword evidence="4" id="KW-0378">Hydrolase</keyword>
<name>A0A2J7ZUB7_9CHLO</name>
<sequence>MPAVLDHLNLVNRYEDVLDESIIERNDWLMYMSKKPGSCPYLVTRVLRYRASDKVLQDVTADTQLDAQSLMDRFSIQNKFEETPIREERLNDVIDHEQQMQEKRKRRELVQTVLTNQPVTSNNICENLEVVCKLVDILDASRGESYNDWVRVGWCLRNIDHRLLDKWIEFSRRSPKYVEGECARMWMHMRMGGLGMGTLHIQHHVSGTHYDIARVVHHMYRYEYVCSSLRNRTWYEFRNHRWHYSDSACSLRKRLSTYVFNEYAQCALYHQHKAVNVDSEQEAQKRNCCELFYHEKFEEKLDSNCGLMGFLNGVYDLENSEFREGRPNDYISYTTGINYVPFSEDLPQLANIKRFWSQVLPKDDIHEYDAALILPIGPHPGGALPHLDGQRLQRQVVEH</sequence>
<accession>A0A2J7ZUB7</accession>
<evidence type="ECO:0000313" key="4">
    <source>
        <dbReference type="EMBL" id="PNH03862.1"/>
    </source>
</evidence>
<dbReference type="InterPro" id="IPR014819">
    <property type="entry name" value="PriCT_2"/>
</dbReference>
<feature type="domain" description="Bacteriophage/plasmid primase P4 C-terminal" evidence="1">
    <location>
        <begin position="214"/>
        <end position="358"/>
    </location>
</feature>
<evidence type="ECO:0000259" key="3">
    <source>
        <dbReference type="Pfam" id="PF23162"/>
    </source>
</evidence>
<dbReference type="Proteomes" id="UP000236333">
    <property type="component" value="Unassembled WGS sequence"/>
</dbReference>
<proteinExistence type="predicted"/>
<keyword evidence="4" id="KW-0067">ATP-binding</keyword>
<dbReference type="GO" id="GO:0016817">
    <property type="term" value="F:hydrolase activity, acting on acid anhydrides"/>
    <property type="evidence" value="ECO:0007669"/>
    <property type="project" value="InterPro"/>
</dbReference>
<dbReference type="Pfam" id="PF23162">
    <property type="entry name" value="AEP_C962R"/>
    <property type="match status" value="1"/>
</dbReference>
<keyword evidence="4" id="KW-0547">Nucleotide-binding</keyword>
<dbReference type="InterPro" id="IPR056443">
    <property type="entry name" value="AEP_C962R"/>
</dbReference>
<evidence type="ECO:0000259" key="1">
    <source>
        <dbReference type="Pfam" id="PF08706"/>
    </source>
</evidence>
<keyword evidence="5" id="KW-1185">Reference proteome</keyword>
<evidence type="ECO:0000259" key="2">
    <source>
        <dbReference type="Pfam" id="PF08707"/>
    </source>
</evidence>
<dbReference type="EMBL" id="PGGS01000453">
    <property type="protein sequence ID" value="PNH03862.1"/>
    <property type="molecule type" value="Genomic_DNA"/>
</dbReference>
<comment type="caution">
    <text evidence="4">The sequence shown here is derived from an EMBL/GenBank/DDBJ whole genome shotgun (WGS) entry which is preliminary data.</text>
</comment>
<feature type="domain" description="C962R-like N-terminal AEP" evidence="3">
    <location>
        <begin position="3"/>
        <end position="47"/>
    </location>
</feature>
<dbReference type="Pfam" id="PF08706">
    <property type="entry name" value="D5_N"/>
    <property type="match status" value="1"/>
</dbReference>
<evidence type="ECO:0000313" key="5">
    <source>
        <dbReference type="Proteomes" id="UP000236333"/>
    </source>
</evidence>
<gene>
    <name evidence="4" type="ORF">TSOC_010049</name>
</gene>
<feature type="domain" description="Primase C-terminal 2" evidence="2">
    <location>
        <begin position="133"/>
        <end position="200"/>
    </location>
</feature>
<reference evidence="4 5" key="1">
    <citation type="journal article" date="2017" name="Mol. Biol. Evol.">
        <title>The 4-celled Tetrabaena socialis nuclear genome reveals the essential components for genetic control of cell number at the origin of multicellularity in the volvocine lineage.</title>
        <authorList>
            <person name="Featherston J."/>
            <person name="Arakaki Y."/>
            <person name="Hanschen E.R."/>
            <person name="Ferris P.J."/>
            <person name="Michod R.E."/>
            <person name="Olson B.J.S.C."/>
            <person name="Nozaki H."/>
            <person name="Durand P.M."/>
        </authorList>
    </citation>
    <scope>NUCLEOTIDE SEQUENCE [LARGE SCALE GENOMIC DNA]</scope>
    <source>
        <strain evidence="4 5">NIES-571</strain>
    </source>
</reference>
<dbReference type="AlphaFoldDB" id="A0A2J7ZUB7"/>
<dbReference type="Pfam" id="PF08707">
    <property type="entry name" value="PriCT_2"/>
    <property type="match status" value="1"/>
</dbReference>
<keyword evidence="4" id="KW-0347">Helicase</keyword>
<dbReference type="GO" id="GO:0004386">
    <property type="term" value="F:helicase activity"/>
    <property type="evidence" value="ECO:0007669"/>
    <property type="project" value="UniProtKB-KW"/>
</dbReference>
<protein>
    <submittedName>
        <fullName evidence="4">Putative helicase</fullName>
    </submittedName>
</protein>